<dbReference type="InterPro" id="IPR050409">
    <property type="entry name" value="E3_ubiq-protein_ligase"/>
</dbReference>
<accession>A0A371C2T2</accession>
<dbReference type="GO" id="GO:0061630">
    <property type="term" value="F:ubiquitin protein ligase activity"/>
    <property type="evidence" value="ECO:0007669"/>
    <property type="project" value="UniProtKB-EC"/>
</dbReference>
<dbReference type="SMART" id="SM00119">
    <property type="entry name" value="HECTc"/>
    <property type="match status" value="1"/>
</dbReference>
<evidence type="ECO:0000256" key="6">
    <source>
        <dbReference type="PROSITE-ProRule" id="PRU00104"/>
    </source>
</evidence>
<dbReference type="GO" id="GO:0006511">
    <property type="term" value="P:ubiquitin-dependent protein catabolic process"/>
    <property type="evidence" value="ECO:0007669"/>
    <property type="project" value="TreeGrafter"/>
</dbReference>
<dbReference type="EMBL" id="KZ857342">
    <property type="protein sequence ID" value="RDW24643.1"/>
    <property type="molecule type" value="Genomic_DNA"/>
</dbReference>
<keyword evidence="5 6" id="KW-0833">Ubl conjugation pathway</keyword>
<dbReference type="SUPFAM" id="SSF56204">
    <property type="entry name" value="Hect, E3 ligase catalytic domain"/>
    <property type="match status" value="1"/>
</dbReference>
<evidence type="ECO:0000256" key="4">
    <source>
        <dbReference type="ARBA" id="ARBA00022679"/>
    </source>
</evidence>
<evidence type="ECO:0000313" key="10">
    <source>
        <dbReference type="Proteomes" id="UP000256601"/>
    </source>
</evidence>
<dbReference type="Pfam" id="PF16558">
    <property type="entry name" value="AZUL"/>
    <property type="match status" value="1"/>
</dbReference>
<dbReference type="PANTHER" id="PTHR11254:SF440">
    <property type="entry name" value="E3 UBIQUITIN-PROTEIN LIGASE NEDD-4"/>
    <property type="match status" value="1"/>
</dbReference>
<feature type="active site" description="Glycyl thioester intermediate" evidence="6">
    <location>
        <position position="747"/>
    </location>
</feature>
<dbReference type="InterPro" id="IPR000569">
    <property type="entry name" value="HECT_dom"/>
</dbReference>
<evidence type="ECO:0000256" key="3">
    <source>
        <dbReference type="ARBA" id="ARBA00012485"/>
    </source>
</evidence>
<feature type="compositionally biased region" description="Polar residues" evidence="7">
    <location>
        <begin position="103"/>
        <end position="121"/>
    </location>
</feature>
<feature type="domain" description="HECT" evidence="8">
    <location>
        <begin position="456"/>
        <end position="779"/>
    </location>
</feature>
<feature type="region of interest" description="Disordered" evidence="7">
    <location>
        <begin position="75"/>
        <end position="133"/>
    </location>
</feature>
<dbReference type="AlphaFoldDB" id="A0A371C2T2"/>
<dbReference type="InterPro" id="IPR042556">
    <property type="entry name" value="AZUL_sf"/>
</dbReference>
<dbReference type="InterPro" id="IPR032353">
    <property type="entry name" value="AZUL"/>
</dbReference>
<evidence type="ECO:0000256" key="1">
    <source>
        <dbReference type="ARBA" id="ARBA00000885"/>
    </source>
</evidence>
<sequence>MDFKAIHKGYECQISNGCGSVTCSKPYCLSNPRGYQSRNGRFTKAAARQHASNLVMLRGEDGLCVSLDQLKSCDQTGEEDEESNNVDDDNGTDTTKQEHPTKSRASVSQQHESVSLSQSPADPNASRDYPKTTLSHSMLKTTVYNVLPSFEDGSWSVILDAKDESTGDRAIDKALDETAPPGTHDTTLQSMTTPTNFLIHLLKNPGCRDNHTAALPSRKPVFPLNHYLFAFHSRVQFLYGLQFMGDAVYHEREQLWGDIAQDEVNDVVGFVKSGNVESAKMALVGSLLGGSGFEVDEVDTAMCDKGKGAEEAKEKLNADSHPVLITRHNPSVSVARVPNLHKVKQYVGLINTPLTSSFSSISSDYDSPIVPRHSSDLYQIVQNRAGVSHDQSRLYSFRRMYSLYNGPENLVRRSVYLGIAMVDYPKPTCFCIHISRTRDEDILEQLLEYINQQLMTSRNLQLPLKVEFSDGEVALDLGGVQLELFDHIGRLLVGLESPYFQHDDNGVVWPRDNPDVSREKWVCIGVVVGLALFNGCPLSFDMPLSFYRNLQEFWGSPCRVTEEDYEQQDPVAYSSLVSLRNLPKAELAGLGLALNDGSPVSTLEDVNKYISEYINSPYTSVRLDNIMNMVAFGFQMVYPAELARKMPTKDLKRLVEGSILADDSHIDVEPLLEQFAYEGGYSESSPQVKWLKEYLRGLSVHQLKLFLHFTTGSERVSIGSKQGQRVVKITVQLNGTNVNCLPSASTCFCILFLPKYETKEVLVRYMDKAMEHSVGFGLM</sequence>
<dbReference type="EC" id="2.3.2.26" evidence="3"/>
<name>A0A371C2T2_YARLL</name>
<comment type="pathway">
    <text evidence="2">Protein modification; protein ubiquitination.</text>
</comment>
<evidence type="ECO:0000259" key="8">
    <source>
        <dbReference type="PROSITE" id="PS50237"/>
    </source>
</evidence>
<dbReference type="VEuPathDB" id="FungiDB:YALI1_D20931g"/>
<comment type="catalytic activity">
    <reaction evidence="1">
        <text>S-ubiquitinyl-[E2 ubiquitin-conjugating enzyme]-L-cysteine + [acceptor protein]-L-lysine = [E2 ubiquitin-conjugating enzyme]-L-cysteine + N(6)-ubiquitinyl-[acceptor protein]-L-lysine.</text>
        <dbReference type="EC" id="2.3.2.26"/>
    </reaction>
</comment>
<organism evidence="9 10">
    <name type="scientific">Yarrowia lipolytica</name>
    <name type="common">Candida lipolytica</name>
    <dbReference type="NCBI Taxonomy" id="4952"/>
    <lineage>
        <taxon>Eukaryota</taxon>
        <taxon>Fungi</taxon>
        <taxon>Dikarya</taxon>
        <taxon>Ascomycota</taxon>
        <taxon>Saccharomycotina</taxon>
        <taxon>Dipodascomycetes</taxon>
        <taxon>Dipodascales</taxon>
        <taxon>Dipodascales incertae sedis</taxon>
        <taxon>Yarrowia</taxon>
    </lineage>
</organism>
<dbReference type="Gene3D" id="6.10.130.10">
    <property type="entry name" value="Ubiquitin-protein ligase E3A, N-terminal zinc-binding domain (AZUL)"/>
    <property type="match status" value="1"/>
</dbReference>
<dbReference type="VEuPathDB" id="FungiDB:YALI0_D16984g"/>
<dbReference type="PANTHER" id="PTHR11254">
    <property type="entry name" value="HECT DOMAIN UBIQUITIN-PROTEIN LIGASE"/>
    <property type="match status" value="1"/>
</dbReference>
<gene>
    <name evidence="9" type="ORF">B0I71DRAFT_47716</name>
</gene>
<dbReference type="Pfam" id="PF00632">
    <property type="entry name" value="HECT"/>
    <property type="match status" value="1"/>
</dbReference>
<dbReference type="PROSITE" id="PS50237">
    <property type="entry name" value="HECT"/>
    <property type="match status" value="1"/>
</dbReference>
<dbReference type="Gene3D" id="3.90.1750.10">
    <property type="entry name" value="Hect, E3 ligase catalytic domains"/>
    <property type="match status" value="1"/>
</dbReference>
<evidence type="ECO:0000313" key="9">
    <source>
        <dbReference type="EMBL" id="RDW24643.1"/>
    </source>
</evidence>
<dbReference type="GO" id="GO:0016567">
    <property type="term" value="P:protein ubiquitination"/>
    <property type="evidence" value="ECO:0007669"/>
    <property type="project" value="TreeGrafter"/>
</dbReference>
<evidence type="ECO:0000256" key="2">
    <source>
        <dbReference type="ARBA" id="ARBA00004906"/>
    </source>
</evidence>
<dbReference type="Proteomes" id="UP000256601">
    <property type="component" value="Unassembled WGS sequence"/>
</dbReference>
<protein>
    <recommendedName>
        <fullName evidence="3">HECT-type E3 ubiquitin transferase</fullName>
        <ecNumber evidence="3">2.3.2.26</ecNumber>
    </recommendedName>
</protein>
<feature type="compositionally biased region" description="Acidic residues" evidence="7">
    <location>
        <begin position="76"/>
        <end position="91"/>
    </location>
</feature>
<evidence type="ECO:0000256" key="5">
    <source>
        <dbReference type="ARBA" id="ARBA00022786"/>
    </source>
</evidence>
<proteinExistence type="predicted"/>
<evidence type="ECO:0000256" key="7">
    <source>
        <dbReference type="SAM" id="MobiDB-lite"/>
    </source>
</evidence>
<dbReference type="GO" id="GO:0005737">
    <property type="term" value="C:cytoplasm"/>
    <property type="evidence" value="ECO:0007669"/>
    <property type="project" value="TreeGrafter"/>
</dbReference>
<dbReference type="Gene3D" id="3.30.2160.10">
    <property type="entry name" value="Hect, E3 ligase catalytic domain"/>
    <property type="match status" value="1"/>
</dbReference>
<keyword evidence="4" id="KW-0808">Transferase</keyword>
<reference evidence="9 10" key="1">
    <citation type="submission" date="2018-07" db="EMBL/GenBank/DDBJ databases">
        <title>Draft Genome Assemblies for Five Robust Yarrowia lipolytica Strains Exhibiting High Lipid Production and Pentose Sugar Utilization and Sugar Alcohol Secretion from Undetoxified Lignocellulosic Biomass Hydrolysates.</title>
        <authorList>
            <consortium name="DOE Joint Genome Institute"/>
            <person name="Walker C."/>
            <person name="Ryu S."/>
            <person name="Na H."/>
            <person name="Zane M."/>
            <person name="LaButti K."/>
            <person name="Lipzen A."/>
            <person name="Haridas S."/>
            <person name="Barry K."/>
            <person name="Grigoriev I.V."/>
            <person name="Quarterman J."/>
            <person name="Slininger P."/>
            <person name="Dien B."/>
            <person name="Trinh C.T."/>
        </authorList>
    </citation>
    <scope>NUCLEOTIDE SEQUENCE [LARGE SCALE GENOMIC DNA]</scope>
    <source>
        <strain evidence="9 10">YB392</strain>
    </source>
</reference>
<dbReference type="Gene3D" id="3.30.2410.10">
    <property type="entry name" value="Hect, E3 ligase catalytic domain"/>
    <property type="match status" value="1"/>
</dbReference>
<dbReference type="InterPro" id="IPR035983">
    <property type="entry name" value="Hect_E3_ubiquitin_ligase"/>
</dbReference>